<dbReference type="Gene3D" id="3.40.1190.20">
    <property type="match status" value="1"/>
</dbReference>
<reference evidence="6" key="1">
    <citation type="journal article" date="2011" name="PLoS Pathog.">
        <title>Comparative genomics yields insights into niche adaptation of plant vascular wilt pathogens.</title>
        <authorList>
            <person name="Klosterman S.J."/>
            <person name="Subbarao K.V."/>
            <person name="Kang S."/>
            <person name="Veronese P."/>
            <person name="Gold S.E."/>
            <person name="Thomma B.P.H.J."/>
            <person name="Chen Z."/>
            <person name="Henrissat B."/>
            <person name="Lee Y.-H."/>
            <person name="Park J."/>
            <person name="Garcia-Pedrajas M.D."/>
            <person name="Barbara D.J."/>
            <person name="Anchieta A."/>
            <person name="de Jonge R."/>
            <person name="Santhanam P."/>
            <person name="Maruthachalam K."/>
            <person name="Atallah Z."/>
            <person name="Amyotte S.G."/>
            <person name="Paz Z."/>
            <person name="Inderbitzin P."/>
            <person name="Hayes R.J."/>
            <person name="Heiman D.I."/>
            <person name="Young S."/>
            <person name="Zeng Q."/>
            <person name="Engels R."/>
            <person name="Galagan J."/>
            <person name="Cuomo C.A."/>
            <person name="Dobinson K.F."/>
            <person name="Ma L.-J."/>
        </authorList>
    </citation>
    <scope>NUCLEOTIDE SEQUENCE [LARGE SCALE GENOMIC DNA]</scope>
    <source>
        <strain evidence="6">VaMs.102 / ATCC MYA-4576 / FGSC 10136</strain>
    </source>
</reference>
<dbReference type="InterPro" id="IPR011611">
    <property type="entry name" value="PfkB_dom"/>
</dbReference>
<dbReference type="OrthoDB" id="415590at2759"/>
<gene>
    <name evidence="5" type="ORF">VDBG_01057</name>
</gene>
<dbReference type="RefSeq" id="XP_003009374.1">
    <property type="nucleotide sequence ID" value="XM_003009328.1"/>
</dbReference>
<dbReference type="GO" id="GO:0006796">
    <property type="term" value="P:phosphate-containing compound metabolic process"/>
    <property type="evidence" value="ECO:0007669"/>
    <property type="project" value="UniProtKB-ARBA"/>
</dbReference>
<dbReference type="AlphaFoldDB" id="C9S8Q6"/>
<dbReference type="eggNOG" id="KOG2855">
    <property type="taxonomic scope" value="Eukaryota"/>
</dbReference>
<dbReference type="HOGENOM" id="CLU_027634_18_0_1"/>
<keyword evidence="2 5" id="KW-0418">Kinase</keyword>
<dbReference type="InterPro" id="IPR029056">
    <property type="entry name" value="Ribokinase-like"/>
</dbReference>
<feature type="domain" description="Carbohydrate kinase PfkB" evidence="4">
    <location>
        <begin position="8"/>
        <end position="136"/>
    </location>
</feature>
<dbReference type="GeneID" id="9530957"/>
<evidence type="ECO:0000256" key="1">
    <source>
        <dbReference type="ARBA" id="ARBA00022679"/>
    </source>
</evidence>
<proteinExistence type="predicted"/>
<dbReference type="PANTHER" id="PTHR10584:SF166">
    <property type="entry name" value="RIBOKINASE"/>
    <property type="match status" value="1"/>
</dbReference>
<evidence type="ECO:0000313" key="5">
    <source>
        <dbReference type="EMBL" id="EEY14948.1"/>
    </source>
</evidence>
<feature type="compositionally biased region" description="Pro residues" evidence="3">
    <location>
        <begin position="175"/>
        <end position="188"/>
    </location>
</feature>
<dbReference type="KEGG" id="val:VDBG_01057"/>
<organism evidence="6">
    <name type="scientific">Verticillium alfalfae (strain VaMs.102 / ATCC MYA-4576 / FGSC 10136)</name>
    <name type="common">Verticillium wilt of alfalfa</name>
    <name type="synonym">Verticillium albo-atrum</name>
    <dbReference type="NCBI Taxonomy" id="526221"/>
    <lineage>
        <taxon>Eukaryota</taxon>
        <taxon>Fungi</taxon>
        <taxon>Dikarya</taxon>
        <taxon>Ascomycota</taxon>
        <taxon>Pezizomycotina</taxon>
        <taxon>Sordariomycetes</taxon>
        <taxon>Hypocreomycetidae</taxon>
        <taxon>Glomerellales</taxon>
        <taxon>Plectosphaerellaceae</taxon>
        <taxon>Verticillium</taxon>
    </lineage>
</organism>
<dbReference type="EMBL" id="DS985214">
    <property type="protein sequence ID" value="EEY14948.1"/>
    <property type="molecule type" value="Genomic_DNA"/>
</dbReference>
<evidence type="ECO:0000313" key="6">
    <source>
        <dbReference type="Proteomes" id="UP000008698"/>
    </source>
</evidence>
<accession>C9S8Q6</accession>
<dbReference type="GO" id="GO:0016301">
    <property type="term" value="F:kinase activity"/>
    <property type="evidence" value="ECO:0007669"/>
    <property type="project" value="UniProtKB-KW"/>
</dbReference>
<dbReference type="STRING" id="526221.C9S8Q6"/>
<dbReference type="PRINTS" id="PR00990">
    <property type="entry name" value="RIBOKINASE"/>
</dbReference>
<dbReference type="Pfam" id="PF00294">
    <property type="entry name" value="PfkB"/>
    <property type="match status" value="1"/>
</dbReference>
<evidence type="ECO:0000259" key="4">
    <source>
        <dbReference type="Pfam" id="PF00294"/>
    </source>
</evidence>
<protein>
    <submittedName>
        <fullName evidence="5">Ribokinase</fullName>
    </submittedName>
</protein>
<keyword evidence="1" id="KW-0808">Transferase</keyword>
<name>C9S8Q6_VERA1</name>
<dbReference type="SUPFAM" id="SSF53613">
    <property type="entry name" value="Ribokinase-like"/>
    <property type="match status" value="1"/>
</dbReference>
<dbReference type="PANTHER" id="PTHR10584">
    <property type="entry name" value="SUGAR KINASE"/>
    <property type="match status" value="1"/>
</dbReference>
<sequence>MASSTLPKITVLGSLNIDLTSYVPHHPLPGETMTSNAFAVSPGGKGANQAVACAKLSRARDHATNSESTAAIVSMAGAVGDDSHGSLLLSNLAAHGIDTSQITKDTAATGTAIIIVDEPTGQNRIILSPGANHAPAITSLSALPQTTPPDLLVMPRDPSAYSPRCPPDRQDGWRPCPPQPSPGPTPPR</sequence>
<evidence type="ECO:0000256" key="2">
    <source>
        <dbReference type="ARBA" id="ARBA00022777"/>
    </source>
</evidence>
<feature type="region of interest" description="Disordered" evidence="3">
    <location>
        <begin position="143"/>
        <end position="188"/>
    </location>
</feature>
<keyword evidence="6" id="KW-1185">Reference proteome</keyword>
<dbReference type="Proteomes" id="UP000008698">
    <property type="component" value="Unassembled WGS sequence"/>
</dbReference>
<dbReference type="InterPro" id="IPR002139">
    <property type="entry name" value="Ribo/fructo_kinase"/>
</dbReference>
<evidence type="ECO:0000256" key="3">
    <source>
        <dbReference type="SAM" id="MobiDB-lite"/>
    </source>
</evidence>